<dbReference type="Proteomes" id="UP001218188">
    <property type="component" value="Unassembled WGS sequence"/>
</dbReference>
<evidence type="ECO:0000313" key="1">
    <source>
        <dbReference type="EMBL" id="KAJ7035098.1"/>
    </source>
</evidence>
<accession>A0AAD6SWF3</accession>
<sequence length="132" mass="14327">MSTAIALTVTDFPTLEVLKAVLGLASTTERCLPSYFCSPILCCYASRLRNLELPMENVFIGLRNTNRHAFPSLCALTLGISSTDGMYIRGDFSAVFTDAPALRGLTLLQCVAPPFAALSWSSKEAFWTSPIV</sequence>
<gene>
    <name evidence="1" type="ORF">C8F04DRAFT_1259457</name>
</gene>
<dbReference type="EMBL" id="JARJCM010000053">
    <property type="protein sequence ID" value="KAJ7035098.1"/>
    <property type="molecule type" value="Genomic_DNA"/>
</dbReference>
<keyword evidence="2" id="KW-1185">Reference proteome</keyword>
<evidence type="ECO:0000313" key="2">
    <source>
        <dbReference type="Proteomes" id="UP001218188"/>
    </source>
</evidence>
<reference evidence="1" key="1">
    <citation type="submission" date="2023-03" db="EMBL/GenBank/DDBJ databases">
        <title>Massive genome expansion in bonnet fungi (Mycena s.s.) driven by repeated elements and novel gene families across ecological guilds.</title>
        <authorList>
            <consortium name="Lawrence Berkeley National Laboratory"/>
            <person name="Harder C.B."/>
            <person name="Miyauchi S."/>
            <person name="Viragh M."/>
            <person name="Kuo A."/>
            <person name="Thoen E."/>
            <person name="Andreopoulos B."/>
            <person name="Lu D."/>
            <person name="Skrede I."/>
            <person name="Drula E."/>
            <person name="Henrissat B."/>
            <person name="Morin E."/>
            <person name="Kohler A."/>
            <person name="Barry K."/>
            <person name="LaButti K."/>
            <person name="Morin E."/>
            <person name="Salamov A."/>
            <person name="Lipzen A."/>
            <person name="Mereny Z."/>
            <person name="Hegedus B."/>
            <person name="Baldrian P."/>
            <person name="Stursova M."/>
            <person name="Weitz H."/>
            <person name="Taylor A."/>
            <person name="Grigoriev I.V."/>
            <person name="Nagy L.G."/>
            <person name="Martin F."/>
            <person name="Kauserud H."/>
        </authorList>
    </citation>
    <scope>NUCLEOTIDE SEQUENCE</scope>
    <source>
        <strain evidence="1">CBHHK200</strain>
    </source>
</reference>
<proteinExistence type="predicted"/>
<dbReference type="AlphaFoldDB" id="A0AAD6SWF3"/>
<protein>
    <submittedName>
        <fullName evidence="1">Uncharacterized protein</fullName>
    </submittedName>
</protein>
<name>A0AAD6SWF3_9AGAR</name>
<comment type="caution">
    <text evidence="1">The sequence shown here is derived from an EMBL/GenBank/DDBJ whole genome shotgun (WGS) entry which is preliminary data.</text>
</comment>
<organism evidence="1 2">
    <name type="scientific">Mycena alexandri</name>
    <dbReference type="NCBI Taxonomy" id="1745969"/>
    <lineage>
        <taxon>Eukaryota</taxon>
        <taxon>Fungi</taxon>
        <taxon>Dikarya</taxon>
        <taxon>Basidiomycota</taxon>
        <taxon>Agaricomycotina</taxon>
        <taxon>Agaricomycetes</taxon>
        <taxon>Agaricomycetidae</taxon>
        <taxon>Agaricales</taxon>
        <taxon>Marasmiineae</taxon>
        <taxon>Mycenaceae</taxon>
        <taxon>Mycena</taxon>
    </lineage>
</organism>